<keyword evidence="6" id="KW-1185">Reference proteome</keyword>
<accession>A0A7M1SWE1</accession>
<dbReference type="PANTHER" id="PTHR43103:SF5">
    <property type="entry name" value="4-EPIMERASE, PUTATIVE (AFU_ORTHOLOGUE AFUA_7G00360)-RELATED"/>
    <property type="match status" value="1"/>
</dbReference>
<dbReference type="InterPro" id="IPR036291">
    <property type="entry name" value="NAD(P)-bd_dom_sf"/>
</dbReference>
<dbReference type="Pfam" id="PF01370">
    <property type="entry name" value="Epimerase"/>
    <property type="match status" value="1"/>
</dbReference>
<protein>
    <submittedName>
        <fullName evidence="5">NAD(P)-dependent oxidoreductase</fullName>
    </submittedName>
</protein>
<comment type="similarity">
    <text evidence="1">Belongs to the NAD(P)-dependent epimerase/dehydratase family.</text>
</comment>
<evidence type="ECO:0000256" key="2">
    <source>
        <dbReference type="ARBA" id="ARBA00023002"/>
    </source>
</evidence>
<name>A0A7M1SWE1_9MICO</name>
<proteinExistence type="inferred from homology"/>
<keyword evidence="2" id="KW-0560">Oxidoreductase</keyword>
<organism evidence="5 6">
    <name type="scientific">Ruania alkalisoli</name>
    <dbReference type="NCBI Taxonomy" id="2779775"/>
    <lineage>
        <taxon>Bacteria</taxon>
        <taxon>Bacillati</taxon>
        <taxon>Actinomycetota</taxon>
        <taxon>Actinomycetes</taxon>
        <taxon>Micrococcales</taxon>
        <taxon>Ruaniaceae</taxon>
        <taxon>Ruania</taxon>
    </lineage>
</organism>
<gene>
    <name evidence="5" type="ORF">IM660_05915</name>
</gene>
<dbReference type="KEGG" id="halt:IM660_05915"/>
<dbReference type="SUPFAM" id="SSF51735">
    <property type="entry name" value="NAD(P)-binding Rossmann-fold domains"/>
    <property type="match status" value="1"/>
</dbReference>
<dbReference type="PANTHER" id="PTHR43103">
    <property type="entry name" value="NUCLEOSIDE-DIPHOSPHATE-SUGAR EPIMERASE"/>
    <property type="match status" value="1"/>
</dbReference>
<dbReference type="InterPro" id="IPR001509">
    <property type="entry name" value="Epimerase_deHydtase"/>
</dbReference>
<reference evidence="5 6" key="1">
    <citation type="submission" date="2020-10" db="EMBL/GenBank/DDBJ databases">
        <title>Haloactinobacterium sp. RN3S43, a bacterium isolated from saline soil.</title>
        <authorList>
            <person name="Sun J.-Q."/>
        </authorList>
    </citation>
    <scope>NUCLEOTIDE SEQUENCE [LARGE SCALE GENOMIC DNA]</scope>
    <source>
        <strain evidence="5 6">RN3S43</strain>
    </source>
</reference>
<evidence type="ECO:0000313" key="6">
    <source>
        <dbReference type="Proteomes" id="UP000593758"/>
    </source>
</evidence>
<dbReference type="AlphaFoldDB" id="A0A7M1SWE1"/>
<evidence type="ECO:0000313" key="5">
    <source>
        <dbReference type="EMBL" id="QOR71801.1"/>
    </source>
</evidence>
<sequence length="306" mass="32459">MSIPGVERILVTGAAGMIGRSVLWNLRDTAVATTALVLSDPGDLTADRVVVGSASDRRTVEDALDQVDAVIHLAALASPSLGTPEQVFVGNTSATFTVLDAAGAAGVRRISLASSVNALGLRFTPVPGAAPEYLPLDADAVTYAADPYSMSKWVDESTARALQRRYGFDVVALRYPLVGGLGDVPELDSRLEEMTRPMAADPASGAPDLWSYLETRDAGRAAIEALQPRLCGAHVVYVAAPSTYVPIPTEDLLDKHWPQVSRARPFPGTSVPLDLDPAESLFGFRARYALGHEHCGPEQLSQAVQQ</sequence>
<dbReference type="EMBL" id="CP063169">
    <property type="protein sequence ID" value="QOR71801.1"/>
    <property type="molecule type" value="Genomic_DNA"/>
</dbReference>
<evidence type="ECO:0000259" key="4">
    <source>
        <dbReference type="Pfam" id="PF01370"/>
    </source>
</evidence>
<dbReference type="Gene3D" id="3.40.50.720">
    <property type="entry name" value="NAD(P)-binding Rossmann-like Domain"/>
    <property type="match status" value="1"/>
</dbReference>
<dbReference type="Proteomes" id="UP000593758">
    <property type="component" value="Chromosome"/>
</dbReference>
<dbReference type="RefSeq" id="WP_193498455.1">
    <property type="nucleotide sequence ID" value="NZ_CP063169.1"/>
</dbReference>
<keyword evidence="3" id="KW-0520">NAD</keyword>
<evidence type="ECO:0000256" key="1">
    <source>
        <dbReference type="ARBA" id="ARBA00007637"/>
    </source>
</evidence>
<dbReference type="GO" id="GO:0016491">
    <property type="term" value="F:oxidoreductase activity"/>
    <property type="evidence" value="ECO:0007669"/>
    <property type="project" value="UniProtKB-KW"/>
</dbReference>
<evidence type="ECO:0000256" key="3">
    <source>
        <dbReference type="ARBA" id="ARBA00023027"/>
    </source>
</evidence>
<feature type="domain" description="NAD-dependent epimerase/dehydratase" evidence="4">
    <location>
        <begin position="9"/>
        <end position="198"/>
    </location>
</feature>